<evidence type="ECO:0000259" key="2">
    <source>
        <dbReference type="Pfam" id="PF18962"/>
    </source>
</evidence>
<dbReference type="Proteomes" id="UP000541352">
    <property type="component" value="Unassembled WGS sequence"/>
</dbReference>
<feature type="domain" description="Secretion system C-terminal sorting" evidence="2">
    <location>
        <begin position="230"/>
        <end position="304"/>
    </location>
</feature>
<reference evidence="3 4" key="1">
    <citation type="submission" date="2020-08" db="EMBL/GenBank/DDBJ databases">
        <title>Genomic Encyclopedia of Type Strains, Phase IV (KMG-IV): sequencing the most valuable type-strain genomes for metagenomic binning, comparative biology and taxonomic classification.</title>
        <authorList>
            <person name="Goeker M."/>
        </authorList>
    </citation>
    <scope>NUCLEOTIDE SEQUENCE [LARGE SCALE GENOMIC DNA]</scope>
    <source>
        <strain evidence="3 4">DSM 17976</strain>
    </source>
</reference>
<evidence type="ECO:0000313" key="4">
    <source>
        <dbReference type="Proteomes" id="UP000541352"/>
    </source>
</evidence>
<protein>
    <recommendedName>
        <fullName evidence="2">Secretion system C-terminal sorting domain-containing protein</fullName>
    </recommendedName>
</protein>
<organism evidence="3 4">
    <name type="scientific">Runella defluvii</name>
    <dbReference type="NCBI Taxonomy" id="370973"/>
    <lineage>
        <taxon>Bacteria</taxon>
        <taxon>Pseudomonadati</taxon>
        <taxon>Bacteroidota</taxon>
        <taxon>Cytophagia</taxon>
        <taxon>Cytophagales</taxon>
        <taxon>Spirosomataceae</taxon>
        <taxon>Runella</taxon>
    </lineage>
</organism>
<keyword evidence="4" id="KW-1185">Reference proteome</keyword>
<evidence type="ECO:0000313" key="3">
    <source>
        <dbReference type="EMBL" id="MBB3840127.1"/>
    </source>
</evidence>
<dbReference type="EMBL" id="JACIBY010000009">
    <property type="protein sequence ID" value="MBB3840127.1"/>
    <property type="molecule type" value="Genomic_DNA"/>
</dbReference>
<comment type="caution">
    <text evidence="3">The sequence shown here is derived from an EMBL/GenBank/DDBJ whole genome shotgun (WGS) entry which is preliminary data.</text>
</comment>
<dbReference type="RefSeq" id="WP_183976904.1">
    <property type="nucleotide sequence ID" value="NZ_JACIBY010000009.1"/>
</dbReference>
<feature type="signal peptide" evidence="1">
    <location>
        <begin position="1"/>
        <end position="22"/>
    </location>
</feature>
<sequence>MKFLKKGAALLSFLVSGTGVFAQSASPLGVHYMVDYDATHQTYTAWVVPQYSTPNRYNSDSEEKGATAQVTIKVPKGFKLTSLEDIRGNWDKTPGRIGSETPLLKAGANEQFAYYVIGKQAAETNYGVFKEGEPVALFRFKGTGTKPEDVTVLDTSDPFVEIANKSMSLNVSNSFYSRSGQQPSVSVRPLEQFAQPITLPKVLAQLAKKLQASIGSMTNELEEAAGLITYPNPAINDVNVKYFSKSDGGKVHIELIDPSGIVRYEAYETAKQGINTLKINVEKLSSGSYLIRTDKDNKIITKKFTKG</sequence>
<evidence type="ECO:0000256" key="1">
    <source>
        <dbReference type="SAM" id="SignalP"/>
    </source>
</evidence>
<name>A0A7W5ZMH4_9BACT</name>
<dbReference type="NCBIfam" id="TIGR04183">
    <property type="entry name" value="Por_Secre_tail"/>
    <property type="match status" value="1"/>
</dbReference>
<accession>A0A7W5ZMH4</accession>
<keyword evidence="1" id="KW-0732">Signal</keyword>
<dbReference type="Pfam" id="PF18962">
    <property type="entry name" value="Por_Secre_tail"/>
    <property type="match status" value="1"/>
</dbReference>
<gene>
    <name evidence="3" type="ORF">FHS57_004140</name>
</gene>
<proteinExistence type="predicted"/>
<dbReference type="InterPro" id="IPR026444">
    <property type="entry name" value="Secre_tail"/>
</dbReference>
<dbReference type="AlphaFoldDB" id="A0A7W5ZMH4"/>
<feature type="chain" id="PRO_5030678697" description="Secretion system C-terminal sorting domain-containing protein" evidence="1">
    <location>
        <begin position="23"/>
        <end position="307"/>
    </location>
</feature>